<dbReference type="SUPFAM" id="SSF53335">
    <property type="entry name" value="S-adenosyl-L-methionine-dependent methyltransferases"/>
    <property type="match status" value="1"/>
</dbReference>
<dbReference type="STRING" id="655819.J5J4M7"/>
<evidence type="ECO:0000313" key="4">
    <source>
        <dbReference type="EMBL" id="EJP61618.1"/>
    </source>
</evidence>
<evidence type="ECO:0000259" key="3">
    <source>
        <dbReference type="Pfam" id="PF13649"/>
    </source>
</evidence>
<evidence type="ECO:0000313" key="5">
    <source>
        <dbReference type="Proteomes" id="UP000002762"/>
    </source>
</evidence>
<keyword evidence="2 4" id="KW-0808">Transferase</keyword>
<dbReference type="Pfam" id="PF13649">
    <property type="entry name" value="Methyltransf_25"/>
    <property type="match status" value="1"/>
</dbReference>
<dbReference type="GO" id="GO:0008168">
    <property type="term" value="F:methyltransferase activity"/>
    <property type="evidence" value="ECO:0007669"/>
    <property type="project" value="UniProtKB-KW"/>
</dbReference>
<feature type="domain" description="Methyltransferase" evidence="3">
    <location>
        <begin position="43"/>
        <end position="148"/>
    </location>
</feature>
<dbReference type="InParanoid" id="J5J4M7"/>
<dbReference type="HOGENOM" id="CLU_049749_3_1_1"/>
<gene>
    <name evidence="4" type="ORF">BBA_09461</name>
</gene>
<evidence type="ECO:0000256" key="2">
    <source>
        <dbReference type="ARBA" id="ARBA00022679"/>
    </source>
</evidence>
<proteinExistence type="predicted"/>
<dbReference type="GeneID" id="19892473"/>
<evidence type="ECO:0000256" key="1">
    <source>
        <dbReference type="ARBA" id="ARBA00022603"/>
    </source>
</evidence>
<dbReference type="Gene3D" id="3.40.50.150">
    <property type="entry name" value="Vaccinia Virus protein VP39"/>
    <property type="match status" value="1"/>
</dbReference>
<dbReference type="EMBL" id="JH725203">
    <property type="protein sequence ID" value="EJP61618.1"/>
    <property type="molecule type" value="Genomic_DNA"/>
</dbReference>
<dbReference type="OrthoDB" id="3647at2759"/>
<dbReference type="CDD" id="cd02440">
    <property type="entry name" value="AdoMet_MTases"/>
    <property type="match status" value="1"/>
</dbReference>
<name>J5J4M7_BEAB2</name>
<dbReference type="InterPro" id="IPR029063">
    <property type="entry name" value="SAM-dependent_MTases_sf"/>
</dbReference>
<dbReference type="PANTHER" id="PTHR43861:SF1">
    <property type="entry name" value="TRANS-ACONITATE 2-METHYLTRANSFERASE"/>
    <property type="match status" value="1"/>
</dbReference>
<organism evidence="4 5">
    <name type="scientific">Beauveria bassiana (strain ARSEF 2860)</name>
    <name type="common">White muscardine disease fungus</name>
    <name type="synonym">Tritirachium shiotae</name>
    <dbReference type="NCBI Taxonomy" id="655819"/>
    <lineage>
        <taxon>Eukaryota</taxon>
        <taxon>Fungi</taxon>
        <taxon>Dikarya</taxon>
        <taxon>Ascomycota</taxon>
        <taxon>Pezizomycotina</taxon>
        <taxon>Sordariomycetes</taxon>
        <taxon>Hypocreomycetidae</taxon>
        <taxon>Hypocreales</taxon>
        <taxon>Cordycipitaceae</taxon>
        <taxon>Beauveria</taxon>
    </lineage>
</organism>
<keyword evidence="5" id="KW-1185">Reference proteome</keyword>
<protein>
    <submittedName>
        <fullName evidence="4">Methyltransferase-like protein</fullName>
    </submittedName>
</protein>
<reference evidence="4 5" key="1">
    <citation type="journal article" date="2012" name="Sci. Rep.">
        <title>Genomic perspectives on the evolution of fungal entomopathogenicity in Beauveria bassiana.</title>
        <authorList>
            <person name="Xiao G."/>
            <person name="Ying S.H."/>
            <person name="Zheng P."/>
            <person name="Wang Z.L."/>
            <person name="Zhang S."/>
            <person name="Xie X.Q."/>
            <person name="Shang Y."/>
            <person name="St Leger R.J."/>
            <person name="Zhao G.P."/>
            <person name="Wang C."/>
            <person name="Feng M.G."/>
        </authorList>
    </citation>
    <scope>NUCLEOTIDE SEQUENCE [LARGE SCALE GENOMIC DNA]</scope>
    <source>
        <strain evidence="4 5">ARSEF 2860</strain>
    </source>
</reference>
<dbReference type="InterPro" id="IPR041698">
    <property type="entry name" value="Methyltransf_25"/>
</dbReference>
<keyword evidence="1 4" id="KW-0489">Methyltransferase</keyword>
<dbReference type="GO" id="GO:0032259">
    <property type="term" value="P:methylation"/>
    <property type="evidence" value="ECO:0007669"/>
    <property type="project" value="UniProtKB-KW"/>
</dbReference>
<dbReference type="AlphaFoldDB" id="J5J4M7"/>
<dbReference type="PANTHER" id="PTHR43861">
    <property type="entry name" value="TRANS-ACONITATE 2-METHYLTRANSFERASE-RELATED"/>
    <property type="match status" value="1"/>
</dbReference>
<sequence>MAQYDAIATKYDFIKTTAFNAVERHSFGTCVQPFLNPPRTKDVLDLACGTGFYSFCLLEWGARSLTGVDVSQVMIDAAAARLQGSEHATNVKFIQGDGLAPRLFPVGNEEREGSFDVVTGAWFLNYASNADELRAMFDTIALNLKSGGVFVGICVHPTNDVFSFAQDVNASAWFSSDVHYVYAAKPLASGQGHVFDVIVTPAADAKPSTEGVRFSSFHLRKALYEEMARAAGLKGTMEWRDCVFPEGWRERIGLGADEKRWRTLTDFPLLCNLVLFKE</sequence>
<dbReference type="Proteomes" id="UP000002762">
    <property type="component" value="Unassembled WGS sequence"/>
</dbReference>
<accession>J5J4M7</accession>
<dbReference type="RefSeq" id="XP_008602780.1">
    <property type="nucleotide sequence ID" value="XM_008604558.1"/>
</dbReference>